<name>A0A7R7RNR1_MYCIT</name>
<feature type="transmembrane region" description="Helical" evidence="1">
    <location>
        <begin position="49"/>
        <end position="70"/>
    </location>
</feature>
<evidence type="ECO:0000313" key="3">
    <source>
        <dbReference type="Proteomes" id="UP000595205"/>
    </source>
</evidence>
<sequence>MFRNCDEFELKAAWLGGSLFMYLTLPVRLPVAVIVYVTWWPAGSAWEVAGVAIIAAAAANVAAAIPVVAIRTFVISQTLPNPLPPYPGNGLYHAGRSPSGRAAAV</sequence>
<organism evidence="2 3">
    <name type="scientific">Mycobacterium intracellulare</name>
    <dbReference type="NCBI Taxonomy" id="1767"/>
    <lineage>
        <taxon>Bacteria</taxon>
        <taxon>Bacillati</taxon>
        <taxon>Actinomycetota</taxon>
        <taxon>Actinomycetes</taxon>
        <taxon>Mycobacteriales</taxon>
        <taxon>Mycobacteriaceae</taxon>
        <taxon>Mycobacterium</taxon>
        <taxon>Mycobacterium avium complex (MAC)</taxon>
    </lineage>
</organism>
<evidence type="ECO:0008006" key="4">
    <source>
        <dbReference type="Google" id="ProtNLM"/>
    </source>
</evidence>
<protein>
    <recommendedName>
        <fullName evidence="4">Transmembrane protein</fullName>
    </recommendedName>
</protein>
<reference evidence="2 3" key="1">
    <citation type="submission" date="2020-12" db="EMBL/GenBank/DDBJ databases">
        <title>Genome sequence of clinical Mycobacterium intracellulare strains.</title>
        <authorList>
            <person name="Tateishi Y."/>
            <person name="Matsumoto S."/>
            <person name="Fukushima Y."/>
            <person name="Nakajima C."/>
            <person name="Suzuki Y."/>
        </authorList>
    </citation>
    <scope>NUCLEOTIDE SEQUENCE [LARGE SCALE GENOMIC DNA]</scope>
    <source>
        <strain evidence="2 3">M018</strain>
    </source>
</reference>
<dbReference type="Proteomes" id="UP000595205">
    <property type="component" value="Chromosome"/>
</dbReference>
<feature type="transmembrane region" description="Helical" evidence="1">
    <location>
        <begin position="12"/>
        <end position="37"/>
    </location>
</feature>
<evidence type="ECO:0000256" key="1">
    <source>
        <dbReference type="SAM" id="Phobius"/>
    </source>
</evidence>
<keyword evidence="1" id="KW-0812">Transmembrane</keyword>
<accession>A0A7R7RNR1</accession>
<dbReference type="AlphaFoldDB" id="A0A7R7RNR1"/>
<evidence type="ECO:0000313" key="2">
    <source>
        <dbReference type="EMBL" id="BCP00610.1"/>
    </source>
</evidence>
<keyword evidence="1" id="KW-1133">Transmembrane helix</keyword>
<proteinExistence type="predicted"/>
<gene>
    <name evidence="2" type="ORF">MINTM018_33790</name>
</gene>
<keyword evidence="1" id="KW-0472">Membrane</keyword>
<dbReference type="EMBL" id="AP024255">
    <property type="protein sequence ID" value="BCP00610.1"/>
    <property type="molecule type" value="Genomic_DNA"/>
</dbReference>